<protein>
    <submittedName>
        <fullName evidence="2">Uncharacterized protein</fullName>
    </submittedName>
</protein>
<evidence type="ECO:0000256" key="1">
    <source>
        <dbReference type="SAM" id="MobiDB-lite"/>
    </source>
</evidence>
<accession>A0A6C0JZ42</accession>
<name>A0A6C0JZ42_9ZZZZ</name>
<feature type="compositionally biased region" description="Pro residues" evidence="1">
    <location>
        <begin position="175"/>
        <end position="197"/>
    </location>
</feature>
<feature type="region of interest" description="Disordered" evidence="1">
    <location>
        <begin position="162"/>
        <end position="230"/>
    </location>
</feature>
<organism evidence="2">
    <name type="scientific">viral metagenome</name>
    <dbReference type="NCBI Taxonomy" id="1070528"/>
    <lineage>
        <taxon>unclassified sequences</taxon>
        <taxon>metagenomes</taxon>
        <taxon>organismal metagenomes</taxon>
    </lineage>
</organism>
<sequence>MLQRVRTDPWSLLIFQTLIWSFRRWAIHYLMSPDTNASMHDYLWDNHIDLVREFAPDGLKEFAIVWLNPSNVGDRIDILEELNAYFLFIVDKLDLAIQEDSEDEQDKLSTFLDETITEILERWLEGREEYKIYPGAEESADSFSSQRIFTIMQLILEKHARKTEPAEPVQEQAVAPPPEAPEAPLPSEAPPQVPEVPPVTQTVSSALKRRRTLRVKRQTLVKSTRKADRK</sequence>
<dbReference type="AlphaFoldDB" id="A0A6C0JZ42"/>
<evidence type="ECO:0000313" key="2">
    <source>
        <dbReference type="EMBL" id="QHU09677.1"/>
    </source>
</evidence>
<proteinExistence type="predicted"/>
<feature type="compositionally biased region" description="Basic residues" evidence="1">
    <location>
        <begin position="207"/>
        <end position="230"/>
    </location>
</feature>
<dbReference type="EMBL" id="MN740741">
    <property type="protein sequence ID" value="QHU09677.1"/>
    <property type="molecule type" value="Genomic_DNA"/>
</dbReference>
<reference evidence="2" key="1">
    <citation type="journal article" date="2020" name="Nature">
        <title>Giant virus diversity and host interactions through global metagenomics.</title>
        <authorList>
            <person name="Schulz F."/>
            <person name="Roux S."/>
            <person name="Paez-Espino D."/>
            <person name="Jungbluth S."/>
            <person name="Walsh D.A."/>
            <person name="Denef V.J."/>
            <person name="McMahon K.D."/>
            <person name="Konstantinidis K.T."/>
            <person name="Eloe-Fadrosh E.A."/>
            <person name="Kyrpides N.C."/>
            <person name="Woyke T."/>
        </authorList>
    </citation>
    <scope>NUCLEOTIDE SEQUENCE</scope>
    <source>
        <strain evidence="2">GVMAG-S-1101164-105</strain>
    </source>
</reference>